<evidence type="ECO:0000313" key="2">
    <source>
        <dbReference type="Proteomes" id="UP000193427"/>
    </source>
</evidence>
<organism evidence="1 2">
    <name type="scientific">Piscinibacter gummiphilus</name>
    <dbReference type="NCBI Taxonomy" id="946333"/>
    <lineage>
        <taxon>Bacteria</taxon>
        <taxon>Pseudomonadati</taxon>
        <taxon>Pseudomonadota</taxon>
        <taxon>Betaproteobacteria</taxon>
        <taxon>Burkholderiales</taxon>
        <taxon>Sphaerotilaceae</taxon>
        <taxon>Piscinibacter</taxon>
    </lineage>
</organism>
<name>A0A1W6LH54_9BURK</name>
<dbReference type="EMBL" id="CP015118">
    <property type="protein sequence ID" value="ARN23585.1"/>
    <property type="molecule type" value="Genomic_DNA"/>
</dbReference>
<accession>A0A1W6LH54</accession>
<proteinExistence type="predicted"/>
<protein>
    <submittedName>
        <fullName evidence="1">Uncharacterized protein</fullName>
    </submittedName>
</protein>
<dbReference type="AlphaFoldDB" id="A0A1W6LH54"/>
<evidence type="ECO:0000313" key="1">
    <source>
        <dbReference type="EMBL" id="ARN23585.1"/>
    </source>
</evidence>
<dbReference type="STRING" id="946333.A4W93_28855"/>
<reference evidence="1 2" key="1">
    <citation type="submission" date="2016-04" db="EMBL/GenBank/DDBJ databases">
        <title>Complete genome sequence of natural rubber-degrading, novel Gram-negative bacterium, Rhizobacter gummiphilus strain NS21.</title>
        <authorList>
            <person name="Tabata M."/>
            <person name="Kasai D."/>
            <person name="Fukuda M."/>
        </authorList>
    </citation>
    <scope>NUCLEOTIDE SEQUENCE [LARGE SCALE GENOMIC DNA]</scope>
    <source>
        <strain evidence="1 2">NS21</strain>
    </source>
</reference>
<dbReference type="KEGG" id="rgu:A4W93_28855"/>
<gene>
    <name evidence="1" type="ORF">A4W93_28855</name>
</gene>
<dbReference type="Proteomes" id="UP000193427">
    <property type="component" value="Chromosome"/>
</dbReference>
<dbReference type="RefSeq" id="WP_085753912.1">
    <property type="nucleotide sequence ID" value="NZ_BSPR01000022.1"/>
</dbReference>
<keyword evidence="2" id="KW-1185">Reference proteome</keyword>
<sequence>MRRRTQRGQALILIFLGTLLLGGAAGGAHGLFSAHQRHQLRKHIEATVTDPVRREALDFTLEAMEREARHRAAEQVALEKELFDAMARHDTAPAEFEQLTARADAGNAASNRTMLGLRFQLREQLTDTQWRSAFVPGTP</sequence>